<keyword evidence="4" id="KW-0413">Isomerase</keyword>
<dbReference type="SUPFAM" id="SSF56322">
    <property type="entry name" value="ADC synthase"/>
    <property type="match status" value="1"/>
</dbReference>
<accession>C7RLV6</accession>
<evidence type="ECO:0000259" key="6">
    <source>
        <dbReference type="Pfam" id="PF00425"/>
    </source>
</evidence>
<sequence length="470" mass="49646">MSLARLLDARRIALLRRRLHARLPGVPASGLLSITLDLGAGDDDWLGVDLARAHVNWWAAPGSRESGDYRLALGEAMSFATTGSGRFAALQAAFRGLAPLWEHDDARRTGELPAAHVGFAFDDDTQDGLPNARLLVPAILLRNRAGQRTVTFSCAARAAEGAVGRWLAELHAADDRPAAAAPATLWRRRPATLADQAFLARARAALAEIARGEFDKLVLTRSVHFASELPIAAASVLGVLARRHAECTIYGVGQPGQSFFGATPERLVSLRAGTVRADALAGTAWLSAAAGQPTSRALQADKNRREHQLVVDAVRAALLPLCVSQEPPQAASIMHLGQLQHLRTTVVGRARAGVGLFDLIASLHPTPAVGGVPGPAARQWLCRHGDRRGAWYTGGVGWIDRDGNGDVVVALRCARLRGRAAELFAGAGIVAGSDPEQEFAETEVKLGVIAAALRCPRAGAPGQARRTGTG</sequence>
<dbReference type="KEGG" id="app:CAP2UW1_1908"/>
<reference evidence="7" key="2">
    <citation type="submission" date="2009-09" db="EMBL/GenBank/DDBJ databases">
        <title>Complete sequence of chromosome of Candidatus Accumulibacter phosphatis clade IIA str. UW-1.</title>
        <authorList>
            <consortium name="US DOE Joint Genome Institute"/>
            <person name="Martin H.G."/>
            <person name="Ivanova N."/>
            <person name="Kunin V."/>
            <person name="Warnecke F."/>
            <person name="Barry K."/>
            <person name="He S."/>
            <person name="Salamov A."/>
            <person name="Szeto E."/>
            <person name="Dalin E."/>
            <person name="Pangilinan J.L."/>
            <person name="Lapidus A."/>
            <person name="Lowry S."/>
            <person name="Kyrpides N.C."/>
            <person name="McMahon K.D."/>
            <person name="Hugenholtz P."/>
        </authorList>
    </citation>
    <scope>NUCLEOTIDE SEQUENCE [LARGE SCALE GENOMIC DNA]</scope>
    <source>
        <strain evidence="7">UW-1</strain>
    </source>
</reference>
<dbReference type="GO" id="GO:0008909">
    <property type="term" value="F:isochorismate synthase activity"/>
    <property type="evidence" value="ECO:0007669"/>
    <property type="project" value="UniProtKB-EC"/>
</dbReference>
<evidence type="ECO:0000256" key="5">
    <source>
        <dbReference type="ARBA" id="ARBA00041564"/>
    </source>
</evidence>
<dbReference type="OrthoDB" id="9806579at2"/>
<evidence type="ECO:0000313" key="7">
    <source>
        <dbReference type="EMBL" id="ACV35205.1"/>
    </source>
</evidence>
<gene>
    <name evidence="7" type="ordered locus">CAP2UW1_1908</name>
</gene>
<name>C7RLV6_ACCRE</name>
<dbReference type="AlphaFoldDB" id="C7RLV6"/>
<feature type="domain" description="Chorismate-utilising enzyme C-terminal" evidence="6">
    <location>
        <begin position="196"/>
        <end position="445"/>
    </location>
</feature>
<dbReference type="EMBL" id="CP001715">
    <property type="protein sequence ID" value="ACV35205.1"/>
    <property type="molecule type" value="Genomic_DNA"/>
</dbReference>
<dbReference type="EC" id="5.4.4.2" evidence="3"/>
<reference evidence="7" key="1">
    <citation type="submission" date="2009-08" db="EMBL/GenBank/DDBJ databases">
        <authorList>
            <consortium name="US DOE Joint Genome Institute"/>
            <person name="Lucas S."/>
            <person name="Copeland A."/>
            <person name="Lapidus A."/>
            <person name="Glavina del Rio T."/>
            <person name="Dalin E."/>
            <person name="Tice H."/>
            <person name="Bruce D."/>
            <person name="Barry K."/>
            <person name="Pitluck S."/>
            <person name="Lowry S."/>
            <person name="Larimer F."/>
            <person name="Land M."/>
            <person name="Hauser L."/>
            <person name="Kyrpides N."/>
            <person name="Ivanova N."/>
            <person name="McMahon K.D."/>
            <person name="Hugenholtz P."/>
        </authorList>
    </citation>
    <scope>NUCLEOTIDE SEQUENCE</scope>
    <source>
        <strain evidence="7">UW-1</strain>
    </source>
</reference>
<evidence type="ECO:0000256" key="4">
    <source>
        <dbReference type="ARBA" id="ARBA00023235"/>
    </source>
</evidence>
<protein>
    <recommendedName>
        <fullName evidence="3">isochorismate synthase</fullName>
        <ecNumber evidence="3">5.4.4.2</ecNumber>
    </recommendedName>
    <alternativeName>
        <fullName evidence="5">Isochorismate mutase</fullName>
    </alternativeName>
</protein>
<organism evidence="7">
    <name type="scientific">Accumulibacter regalis</name>
    <dbReference type="NCBI Taxonomy" id="522306"/>
    <lineage>
        <taxon>Bacteria</taxon>
        <taxon>Pseudomonadati</taxon>
        <taxon>Pseudomonadota</taxon>
        <taxon>Betaproteobacteria</taxon>
        <taxon>Candidatus Accumulibacter</taxon>
    </lineage>
</organism>
<proteinExistence type="inferred from homology"/>
<dbReference type="InterPro" id="IPR005801">
    <property type="entry name" value="ADC_synthase"/>
</dbReference>
<dbReference type="HOGENOM" id="CLU_006493_8_4_4"/>
<dbReference type="InterPro" id="IPR004561">
    <property type="entry name" value="IsoChor_synthase"/>
</dbReference>
<dbReference type="PANTHER" id="PTHR42839">
    <property type="entry name" value="ISOCHORISMATE SYNTHASE ENTC"/>
    <property type="match status" value="1"/>
</dbReference>
<dbReference type="STRING" id="522306.CAP2UW1_1908"/>
<evidence type="ECO:0000256" key="3">
    <source>
        <dbReference type="ARBA" id="ARBA00012824"/>
    </source>
</evidence>
<dbReference type="eggNOG" id="COG1169">
    <property type="taxonomic scope" value="Bacteria"/>
</dbReference>
<comment type="catalytic activity">
    <reaction evidence="1">
        <text>chorismate = isochorismate</text>
        <dbReference type="Rhea" id="RHEA:18985"/>
        <dbReference type="ChEBI" id="CHEBI:29748"/>
        <dbReference type="ChEBI" id="CHEBI:29780"/>
        <dbReference type="EC" id="5.4.4.2"/>
    </reaction>
</comment>
<dbReference type="Pfam" id="PF00425">
    <property type="entry name" value="Chorismate_bind"/>
    <property type="match status" value="1"/>
</dbReference>
<evidence type="ECO:0000256" key="1">
    <source>
        <dbReference type="ARBA" id="ARBA00000799"/>
    </source>
</evidence>
<comment type="similarity">
    <text evidence="2">Belongs to the isochorismate synthase family.</text>
</comment>
<dbReference type="PANTHER" id="PTHR42839:SF2">
    <property type="entry name" value="ISOCHORISMATE SYNTHASE ENTC"/>
    <property type="match status" value="1"/>
</dbReference>
<dbReference type="Gene3D" id="3.60.120.10">
    <property type="entry name" value="Anthranilate synthase"/>
    <property type="match status" value="1"/>
</dbReference>
<dbReference type="InterPro" id="IPR015890">
    <property type="entry name" value="Chorismate_C"/>
</dbReference>
<dbReference type="NCBIfam" id="TIGR00543">
    <property type="entry name" value="isochor_syn"/>
    <property type="match status" value="1"/>
</dbReference>
<evidence type="ECO:0000256" key="2">
    <source>
        <dbReference type="ARBA" id="ARBA00005297"/>
    </source>
</evidence>